<evidence type="ECO:0000259" key="1">
    <source>
        <dbReference type="Pfam" id="PF01636"/>
    </source>
</evidence>
<dbReference type="InterPro" id="IPR052898">
    <property type="entry name" value="ACAD10-like"/>
</dbReference>
<feature type="domain" description="Aminoglycoside phosphotransferase" evidence="1">
    <location>
        <begin position="32"/>
        <end position="247"/>
    </location>
</feature>
<accession>A0ABW0FRF8</accession>
<dbReference type="Proteomes" id="UP001596152">
    <property type="component" value="Unassembled WGS sequence"/>
</dbReference>
<dbReference type="EMBL" id="JBHSLF010000005">
    <property type="protein sequence ID" value="MFC5342848.1"/>
    <property type="molecule type" value="Genomic_DNA"/>
</dbReference>
<dbReference type="CDD" id="cd05154">
    <property type="entry name" value="ACAD10_11_N-like"/>
    <property type="match status" value="1"/>
</dbReference>
<proteinExistence type="predicted"/>
<dbReference type="Gene3D" id="3.30.200.20">
    <property type="entry name" value="Phosphorylase Kinase, domain 1"/>
    <property type="match status" value="1"/>
</dbReference>
<evidence type="ECO:0000313" key="2">
    <source>
        <dbReference type="EMBL" id="MFC5342848.1"/>
    </source>
</evidence>
<sequence length="343" mass="37865">MANLQIDAGALAAYLKTAAPEWSGVTDVFQMKGGQSNPTYRVDTDRGPVVLRMRPVGAPLWAHNIAREYKVLAALGPTDVPVPEVYHYCTDESVLGGEFYLMEFIEGRIEDDCRLPGYSPEERTAIYRSYVQAYARLHAVDWAAAGLSDFGKHDTYAARQLHLHGKAFAGYCPEGMPNLDWLHAELTKRVPPQAKTGLVHGDVRMGNVVLHPTEPRVIALLDWEMSTLGDVYADAAILTVPYFMPDNPQGYLGDTDFEASGIPDLDTLIAWYCEDAGIMEIPNLDFMILFNLYRYAAVNYGVGYRAEHGMSVSDDGHLFGLTALPISKRARAMAEESIAAGRL</sequence>
<dbReference type="InterPro" id="IPR011009">
    <property type="entry name" value="Kinase-like_dom_sf"/>
</dbReference>
<gene>
    <name evidence="2" type="ORF">ACFPIE_02910</name>
</gene>
<dbReference type="SUPFAM" id="SSF56112">
    <property type="entry name" value="Protein kinase-like (PK-like)"/>
    <property type="match status" value="1"/>
</dbReference>
<dbReference type="InterPro" id="IPR041726">
    <property type="entry name" value="ACAD10_11_N"/>
</dbReference>
<name>A0ABW0FRF8_9CAUL</name>
<reference evidence="3" key="1">
    <citation type="journal article" date="2019" name="Int. J. Syst. Evol. Microbiol.">
        <title>The Global Catalogue of Microorganisms (GCM) 10K type strain sequencing project: providing services to taxonomists for standard genome sequencing and annotation.</title>
        <authorList>
            <consortium name="The Broad Institute Genomics Platform"/>
            <consortium name="The Broad Institute Genome Sequencing Center for Infectious Disease"/>
            <person name="Wu L."/>
            <person name="Ma J."/>
        </authorList>
    </citation>
    <scope>NUCLEOTIDE SEQUENCE [LARGE SCALE GENOMIC DNA]</scope>
    <source>
        <strain evidence="3">JCM 12125</strain>
    </source>
</reference>
<dbReference type="Pfam" id="PF01636">
    <property type="entry name" value="APH"/>
    <property type="match status" value="1"/>
</dbReference>
<dbReference type="Gene3D" id="3.90.1200.10">
    <property type="match status" value="1"/>
</dbReference>
<keyword evidence="3" id="KW-1185">Reference proteome</keyword>
<protein>
    <submittedName>
        <fullName evidence="2">Phosphotransferase family protein</fullName>
    </submittedName>
</protein>
<organism evidence="2 3">
    <name type="scientific">Brevundimonas staleyi</name>
    <dbReference type="NCBI Taxonomy" id="74326"/>
    <lineage>
        <taxon>Bacteria</taxon>
        <taxon>Pseudomonadati</taxon>
        <taxon>Pseudomonadota</taxon>
        <taxon>Alphaproteobacteria</taxon>
        <taxon>Caulobacterales</taxon>
        <taxon>Caulobacteraceae</taxon>
        <taxon>Brevundimonas</taxon>
    </lineage>
</organism>
<evidence type="ECO:0000313" key="3">
    <source>
        <dbReference type="Proteomes" id="UP001596152"/>
    </source>
</evidence>
<comment type="caution">
    <text evidence="2">The sequence shown here is derived from an EMBL/GenBank/DDBJ whole genome shotgun (WGS) entry which is preliminary data.</text>
</comment>
<dbReference type="InterPro" id="IPR002575">
    <property type="entry name" value="Aminoglycoside_PTrfase"/>
</dbReference>
<dbReference type="PANTHER" id="PTHR47829:SF1">
    <property type="entry name" value="HAD FAMILY PHOSPHATASE"/>
    <property type="match status" value="1"/>
</dbReference>
<dbReference type="RefSeq" id="WP_374039004.1">
    <property type="nucleotide sequence ID" value="NZ_CP169082.1"/>
</dbReference>
<dbReference type="PANTHER" id="PTHR47829">
    <property type="entry name" value="HYDROLASE, PUTATIVE (AFU_ORTHOLOGUE AFUA_1G12880)-RELATED"/>
    <property type="match status" value="1"/>
</dbReference>